<feature type="region of interest" description="Disordered" evidence="1">
    <location>
        <begin position="1"/>
        <end position="131"/>
    </location>
</feature>
<proteinExistence type="predicted"/>
<dbReference type="EnsemblPlants" id="OPUNC03G06530.1">
    <property type="protein sequence ID" value="OPUNC03G06530.1"/>
    <property type="gene ID" value="OPUNC03G06530"/>
</dbReference>
<reference evidence="2" key="1">
    <citation type="submission" date="2015-04" db="UniProtKB">
        <authorList>
            <consortium name="EnsemblPlants"/>
        </authorList>
    </citation>
    <scope>IDENTIFICATION</scope>
</reference>
<feature type="compositionally biased region" description="Basic residues" evidence="1">
    <location>
        <begin position="101"/>
        <end position="110"/>
    </location>
</feature>
<name>A0A0E0K9Z0_ORYPU</name>
<protein>
    <submittedName>
        <fullName evidence="2">Uncharacterized protein</fullName>
    </submittedName>
</protein>
<evidence type="ECO:0000313" key="2">
    <source>
        <dbReference type="EnsemblPlants" id="OPUNC03G06530.1"/>
    </source>
</evidence>
<dbReference type="Gramene" id="OPUNC03G06530.1">
    <property type="protein sequence ID" value="OPUNC03G06530.1"/>
    <property type="gene ID" value="OPUNC03G06530"/>
</dbReference>
<dbReference type="AlphaFoldDB" id="A0A0E0K9Z0"/>
<sequence length="131" mass="13643">MARSSEGGAGSAASSPGWAATVAPPTAAVLRLSAPERGRRPGGSPAATIIARPPASSSGGEGMPSRRKPGNKAFQHIGSKTLHRLSRNGNHCIGKPSSSGRRWRRVARPRFGREYRPPGARQAIANKNATT</sequence>
<dbReference type="Proteomes" id="UP000026962">
    <property type="component" value="Chromosome 3"/>
</dbReference>
<keyword evidence="3" id="KW-1185">Reference proteome</keyword>
<accession>A0A0E0K9Z0</accession>
<organism evidence="2">
    <name type="scientific">Oryza punctata</name>
    <name type="common">Red rice</name>
    <dbReference type="NCBI Taxonomy" id="4537"/>
    <lineage>
        <taxon>Eukaryota</taxon>
        <taxon>Viridiplantae</taxon>
        <taxon>Streptophyta</taxon>
        <taxon>Embryophyta</taxon>
        <taxon>Tracheophyta</taxon>
        <taxon>Spermatophyta</taxon>
        <taxon>Magnoliopsida</taxon>
        <taxon>Liliopsida</taxon>
        <taxon>Poales</taxon>
        <taxon>Poaceae</taxon>
        <taxon>BOP clade</taxon>
        <taxon>Oryzoideae</taxon>
        <taxon>Oryzeae</taxon>
        <taxon>Oryzinae</taxon>
        <taxon>Oryza</taxon>
    </lineage>
</organism>
<evidence type="ECO:0000256" key="1">
    <source>
        <dbReference type="SAM" id="MobiDB-lite"/>
    </source>
</evidence>
<feature type="compositionally biased region" description="Low complexity" evidence="1">
    <location>
        <begin position="1"/>
        <end position="29"/>
    </location>
</feature>
<reference evidence="2" key="2">
    <citation type="submission" date="2018-05" db="EMBL/GenBank/DDBJ databases">
        <title>OpunRS2 (Oryza punctata Reference Sequence Version 2).</title>
        <authorList>
            <person name="Zhang J."/>
            <person name="Kudrna D."/>
            <person name="Lee S."/>
            <person name="Talag J."/>
            <person name="Welchert J."/>
            <person name="Wing R.A."/>
        </authorList>
    </citation>
    <scope>NUCLEOTIDE SEQUENCE [LARGE SCALE GENOMIC DNA]</scope>
</reference>
<dbReference type="HOGENOM" id="CLU_1930934_0_0_1"/>
<evidence type="ECO:0000313" key="3">
    <source>
        <dbReference type="Proteomes" id="UP000026962"/>
    </source>
</evidence>